<accession>A0AAW1R3W3</accession>
<keyword evidence="1" id="KW-0812">Transmembrane</keyword>
<evidence type="ECO:0000256" key="2">
    <source>
        <dbReference type="SAM" id="SignalP"/>
    </source>
</evidence>
<feature type="signal peptide" evidence="2">
    <location>
        <begin position="1"/>
        <end position="18"/>
    </location>
</feature>
<evidence type="ECO:0000313" key="3">
    <source>
        <dbReference type="EMBL" id="KAK9828342.1"/>
    </source>
</evidence>
<reference evidence="3 4" key="1">
    <citation type="journal article" date="2024" name="Nat. Commun.">
        <title>Phylogenomics reveals the evolutionary origins of lichenization in chlorophyte algae.</title>
        <authorList>
            <person name="Puginier C."/>
            <person name="Libourel C."/>
            <person name="Otte J."/>
            <person name="Skaloud P."/>
            <person name="Haon M."/>
            <person name="Grisel S."/>
            <person name="Petersen M."/>
            <person name="Berrin J.G."/>
            <person name="Delaux P.M."/>
            <person name="Dal Grande F."/>
            <person name="Keller J."/>
        </authorList>
    </citation>
    <scope>NUCLEOTIDE SEQUENCE [LARGE SCALE GENOMIC DNA]</scope>
    <source>
        <strain evidence="3 4">SAG 2145</strain>
    </source>
</reference>
<feature type="chain" id="PRO_5044013536" evidence="2">
    <location>
        <begin position="19"/>
        <end position="217"/>
    </location>
</feature>
<protein>
    <submittedName>
        <fullName evidence="3">Uncharacterized protein</fullName>
    </submittedName>
</protein>
<proteinExistence type="predicted"/>
<name>A0AAW1R3W3_9CHLO</name>
<keyword evidence="4" id="KW-1185">Reference proteome</keyword>
<keyword evidence="1" id="KW-0472">Membrane</keyword>
<keyword evidence="1" id="KW-1133">Transmembrane helix</keyword>
<dbReference type="AlphaFoldDB" id="A0AAW1R3W3"/>
<dbReference type="Proteomes" id="UP001438707">
    <property type="component" value="Unassembled WGS sequence"/>
</dbReference>
<evidence type="ECO:0000313" key="4">
    <source>
        <dbReference type="Proteomes" id="UP001438707"/>
    </source>
</evidence>
<feature type="transmembrane region" description="Helical" evidence="1">
    <location>
        <begin position="147"/>
        <end position="167"/>
    </location>
</feature>
<keyword evidence="2" id="KW-0732">Signal</keyword>
<dbReference type="EMBL" id="JALJOS010000016">
    <property type="protein sequence ID" value="KAK9828342.1"/>
    <property type="molecule type" value="Genomic_DNA"/>
</dbReference>
<comment type="caution">
    <text evidence="3">The sequence shown here is derived from an EMBL/GenBank/DDBJ whole genome shotgun (WGS) entry which is preliminary data.</text>
</comment>
<sequence>MNAYARRGLSALVRSCLAFLDMLLTAISLDTGRVLATLVRNNRPSLNHSEPRLSSRRGQRRYSLYFSLYIFSAKDKILLAGAPNSCRNVHGIIVEHSGQYFKAVPQKIPGLYGSSSAMQCATAGTGLLATASCLVLLGSSSITESHLIFFIFTPLTLILATPFLLHLHFIPLHLIFIVSGGVSPKWVAFQVDFVPEKPFVVGSWSPVALLPRSQPKL</sequence>
<organism evidence="3 4">
    <name type="scientific">Apatococcus lobatus</name>
    <dbReference type="NCBI Taxonomy" id="904363"/>
    <lineage>
        <taxon>Eukaryota</taxon>
        <taxon>Viridiplantae</taxon>
        <taxon>Chlorophyta</taxon>
        <taxon>core chlorophytes</taxon>
        <taxon>Trebouxiophyceae</taxon>
        <taxon>Chlorellales</taxon>
        <taxon>Chlorellaceae</taxon>
        <taxon>Apatococcus</taxon>
    </lineage>
</organism>
<evidence type="ECO:0000256" key="1">
    <source>
        <dbReference type="SAM" id="Phobius"/>
    </source>
</evidence>
<gene>
    <name evidence="3" type="ORF">WJX74_009943</name>
</gene>